<feature type="signal peptide" evidence="5">
    <location>
        <begin position="1"/>
        <end position="28"/>
    </location>
</feature>
<evidence type="ECO:0000256" key="1">
    <source>
        <dbReference type="ARBA" id="ARBA00007749"/>
    </source>
</evidence>
<keyword evidence="2" id="KW-0479">Metal-binding</keyword>
<dbReference type="GO" id="GO:0046872">
    <property type="term" value="F:metal ion binding"/>
    <property type="evidence" value="ECO:0007669"/>
    <property type="project" value="UniProtKB-KW"/>
</dbReference>
<reference evidence="7 8" key="1">
    <citation type="submission" date="2014-06" db="EMBL/GenBank/DDBJ databases">
        <title>Shewanella sp. YQH10.</title>
        <authorList>
            <person name="Liu Y."/>
            <person name="Zeng R."/>
        </authorList>
    </citation>
    <scope>NUCLEOTIDE SEQUENCE [LARGE SCALE GENOMIC DNA]</scope>
    <source>
        <strain evidence="7 8">YQH10</strain>
    </source>
</reference>
<dbReference type="CDD" id="cd07720">
    <property type="entry name" value="OPHC2-like_MBL-fold"/>
    <property type="match status" value="1"/>
</dbReference>
<evidence type="ECO:0000256" key="4">
    <source>
        <dbReference type="ARBA" id="ARBA00022833"/>
    </source>
</evidence>
<keyword evidence="8" id="KW-1185">Reference proteome</keyword>
<evidence type="ECO:0000256" key="5">
    <source>
        <dbReference type="SAM" id="SignalP"/>
    </source>
</evidence>
<accession>A0A094JA23</accession>
<dbReference type="PANTHER" id="PTHR42978">
    <property type="entry name" value="QUORUM-QUENCHING LACTONASE YTNP-RELATED-RELATED"/>
    <property type="match status" value="1"/>
</dbReference>
<comment type="caution">
    <text evidence="7">The sequence shown here is derived from an EMBL/GenBank/DDBJ whole genome shotgun (WGS) entry which is preliminary data.</text>
</comment>
<dbReference type="InterPro" id="IPR051013">
    <property type="entry name" value="MBL_superfamily_lactonases"/>
</dbReference>
<dbReference type="STRING" id="1515746.HR45_18270"/>
<dbReference type="eggNOG" id="COG0491">
    <property type="taxonomic scope" value="Bacteria"/>
</dbReference>
<dbReference type="PANTHER" id="PTHR42978:SF6">
    <property type="entry name" value="QUORUM-QUENCHING LACTONASE YTNP-RELATED"/>
    <property type="match status" value="1"/>
</dbReference>
<dbReference type="SUPFAM" id="SSF56281">
    <property type="entry name" value="Metallo-hydrolase/oxidoreductase"/>
    <property type="match status" value="1"/>
</dbReference>
<dbReference type="Pfam" id="PF00753">
    <property type="entry name" value="Lactamase_B"/>
    <property type="match status" value="1"/>
</dbReference>
<proteinExistence type="inferred from homology"/>
<dbReference type="Proteomes" id="UP000029264">
    <property type="component" value="Unassembled WGS sequence"/>
</dbReference>
<dbReference type="Gene3D" id="3.60.15.10">
    <property type="entry name" value="Ribonuclease Z/Hydroxyacylglutathione hydrolase-like"/>
    <property type="match status" value="1"/>
</dbReference>
<dbReference type="InterPro" id="IPR036866">
    <property type="entry name" value="RibonucZ/Hydroxyglut_hydro"/>
</dbReference>
<dbReference type="GO" id="GO:0016787">
    <property type="term" value="F:hydrolase activity"/>
    <property type="evidence" value="ECO:0007669"/>
    <property type="project" value="UniProtKB-KW"/>
</dbReference>
<dbReference type="InterPro" id="IPR001279">
    <property type="entry name" value="Metallo-B-lactamas"/>
</dbReference>
<dbReference type="EMBL" id="JPEO01000024">
    <property type="protein sequence ID" value="KFZ36112.1"/>
    <property type="molecule type" value="Genomic_DNA"/>
</dbReference>
<gene>
    <name evidence="7" type="ORF">HR45_18270</name>
</gene>
<comment type="similarity">
    <text evidence="1">Belongs to the metallo-beta-lactamase superfamily.</text>
</comment>
<evidence type="ECO:0000256" key="2">
    <source>
        <dbReference type="ARBA" id="ARBA00022723"/>
    </source>
</evidence>
<evidence type="ECO:0000313" key="7">
    <source>
        <dbReference type="EMBL" id="KFZ36112.1"/>
    </source>
</evidence>
<dbReference type="SMART" id="SM00849">
    <property type="entry name" value="Lactamase_B"/>
    <property type="match status" value="1"/>
</dbReference>
<protein>
    <submittedName>
        <fullName evidence="7">Beta-lactamase</fullName>
    </submittedName>
</protein>
<name>A0A094JA23_9GAMM</name>
<dbReference type="AlphaFoldDB" id="A0A094JA23"/>
<feature type="domain" description="Metallo-beta-lactamase" evidence="6">
    <location>
        <begin position="95"/>
        <end position="300"/>
    </location>
</feature>
<evidence type="ECO:0000256" key="3">
    <source>
        <dbReference type="ARBA" id="ARBA00022801"/>
    </source>
</evidence>
<organism evidence="7 8">
    <name type="scientific">Shewanella mangrovi</name>
    <dbReference type="NCBI Taxonomy" id="1515746"/>
    <lineage>
        <taxon>Bacteria</taxon>
        <taxon>Pseudomonadati</taxon>
        <taxon>Pseudomonadota</taxon>
        <taxon>Gammaproteobacteria</taxon>
        <taxon>Alteromonadales</taxon>
        <taxon>Shewanellaceae</taxon>
        <taxon>Shewanella</taxon>
    </lineage>
</organism>
<dbReference type="RefSeq" id="WP_037445630.1">
    <property type="nucleotide sequence ID" value="NZ_JPEO01000024.1"/>
</dbReference>
<evidence type="ECO:0000259" key="6">
    <source>
        <dbReference type="SMART" id="SM00849"/>
    </source>
</evidence>
<sequence>MSRKSNLSHYLVAAACTAALLQAPLSFAKNTPQYAPQLVTQQAGGYTIKVGDVRVTALNDGTVPQDAKNLLRNISQAQIDKQLAHNFQSNPVEGSINAYLIQLPDHTVLVDTGAGHMFGPDKGGNVVPDLAALGIQPSDITDILITHSHADHTGGLLSDGKRTFPNATVYVGKADIDFFFDDAKMKASKYGQGYFDGARNTLKPYLDANKVKTFSGSEQVLPGITATVHPGHTPGAAFYRLDSQGESITFIGDIIHIAAVQFANPKVTIIYDQDQNKAQAVREQAFAEFAKEGELVAGPHLSFPGIGHLRQNGSGYDWVPVDYVNRAANGK</sequence>
<feature type="chain" id="PRO_5001900078" evidence="5">
    <location>
        <begin position="29"/>
        <end position="331"/>
    </location>
</feature>
<dbReference type="PROSITE" id="PS51257">
    <property type="entry name" value="PROKAR_LIPOPROTEIN"/>
    <property type="match status" value="1"/>
</dbReference>
<dbReference type="OrthoDB" id="9803916at2"/>
<keyword evidence="5" id="KW-0732">Signal</keyword>
<keyword evidence="4" id="KW-0862">Zinc</keyword>
<evidence type="ECO:0000313" key="8">
    <source>
        <dbReference type="Proteomes" id="UP000029264"/>
    </source>
</evidence>
<keyword evidence="3" id="KW-0378">Hydrolase</keyword>